<feature type="binding site" evidence="12">
    <location>
        <position position="272"/>
    </location>
    <ligand>
        <name>substrate</name>
    </ligand>
</feature>
<gene>
    <name evidence="12" type="primary">fbp</name>
    <name evidence="16" type="ORF">STAT_129</name>
</gene>
<evidence type="ECO:0000256" key="4">
    <source>
        <dbReference type="ARBA" id="ARBA00013093"/>
    </source>
</evidence>
<comment type="subcellular location">
    <subcellularLocation>
        <location evidence="12">Cytoplasm</location>
    </subcellularLocation>
</comment>
<feature type="binding site" evidence="12">
    <location>
        <position position="278"/>
    </location>
    <ligand>
        <name>Mg(2+)</name>
        <dbReference type="ChEBI" id="CHEBI:18420"/>
        <label>2</label>
    </ligand>
</feature>
<dbReference type="Gene3D" id="3.40.190.80">
    <property type="match status" value="1"/>
</dbReference>
<dbReference type="Gene3D" id="3.30.540.10">
    <property type="entry name" value="Fructose-1,6-Bisphosphatase, subunit A, domain 1"/>
    <property type="match status" value="1"/>
</dbReference>
<organism evidence="16 17">
    <name type="scientific">Blattabacterium cuenoti STAT</name>
    <dbReference type="NCBI Taxonomy" id="1457030"/>
    <lineage>
        <taxon>Bacteria</taxon>
        <taxon>Pseudomonadati</taxon>
        <taxon>Bacteroidota</taxon>
        <taxon>Flavobacteriia</taxon>
        <taxon>Flavobacteriales</taxon>
        <taxon>Blattabacteriaceae</taxon>
        <taxon>Blattabacterium</taxon>
    </lineage>
</organism>
<evidence type="ECO:0000259" key="14">
    <source>
        <dbReference type="Pfam" id="PF00316"/>
    </source>
</evidence>
<sequence>MYTLGEFIIKKNRYCFSSSTETLLRLFSSIKLAAKAIHKEVNKAGLTEKMGDSGITNIQGENQKKLDEFAHKAFIKAFKNRNVVCGIASEERKNFIIIKEKKENILKNQYIVLIDPLDGSSNIDVNISIGTIFSVYMRKSSIKMNLTIEDFLQKGNQQVLAGYIMYGSSTILVYSSGNGVHGFTLDPSFGTFYLSHSNIIFPKMGKIYSINEGNSEKFPNGIRKYIKFCKEKKENRPYTARYIGSLVGDFHRNLIQGGIYIYPKTDSSPKGKLRLLYECNPMAFLSEQAGGKASDGKQRILDIEPTKLHQRTPFVCGPIGMVSKLEEFMYCEYD</sequence>
<dbReference type="GO" id="GO:0030388">
    <property type="term" value="P:fructose 1,6-bisphosphate metabolic process"/>
    <property type="evidence" value="ECO:0007669"/>
    <property type="project" value="TreeGrafter"/>
</dbReference>
<comment type="caution">
    <text evidence="12">Lacks conserved residue(s) required for the propagation of feature annotation.</text>
</comment>
<dbReference type="PANTHER" id="PTHR11556:SF35">
    <property type="entry name" value="SEDOHEPTULOSE-1,7-BISPHOSPHATASE, CHLOROPLASTIC"/>
    <property type="match status" value="1"/>
</dbReference>
<evidence type="ECO:0000256" key="13">
    <source>
        <dbReference type="RuleBase" id="RU000508"/>
    </source>
</evidence>
<dbReference type="PIRSF" id="PIRSF500210">
    <property type="entry name" value="FBPtase"/>
    <property type="match status" value="1"/>
</dbReference>
<feature type="binding site" evidence="12">
    <location>
        <position position="90"/>
    </location>
    <ligand>
        <name>Mg(2+)</name>
        <dbReference type="ChEBI" id="CHEBI:18420"/>
        <label>1</label>
    </ligand>
</feature>
<dbReference type="RefSeq" id="WP_119305358.1">
    <property type="nucleotide sequence ID" value="NZ_AP014608.1"/>
</dbReference>
<proteinExistence type="inferred from homology"/>
<dbReference type="AlphaFoldDB" id="A0A224AB34"/>
<dbReference type="FunFam" id="3.30.540.10:FF:000002">
    <property type="entry name" value="Fructose-1,6-bisphosphatase class 1"/>
    <property type="match status" value="1"/>
</dbReference>
<feature type="domain" description="Fructose-1-6-bisphosphatase class I N-terminal" evidence="14">
    <location>
        <begin position="3"/>
        <end position="196"/>
    </location>
</feature>
<dbReference type="PANTHER" id="PTHR11556">
    <property type="entry name" value="FRUCTOSE-1,6-BISPHOSPHATASE-RELATED"/>
    <property type="match status" value="1"/>
</dbReference>
<dbReference type="GO" id="GO:0000287">
    <property type="term" value="F:magnesium ion binding"/>
    <property type="evidence" value="ECO:0007669"/>
    <property type="project" value="UniProtKB-UniRule"/>
</dbReference>
<dbReference type="EMBL" id="AP014608">
    <property type="protein sequence ID" value="BBA17067.1"/>
    <property type="molecule type" value="Genomic_DNA"/>
</dbReference>
<evidence type="ECO:0000256" key="10">
    <source>
        <dbReference type="ARBA" id="ARBA00072069"/>
    </source>
</evidence>
<evidence type="ECO:0000313" key="17">
    <source>
        <dbReference type="Proteomes" id="UP000263619"/>
    </source>
</evidence>
<keyword evidence="17" id="KW-1185">Reference proteome</keyword>
<evidence type="ECO:0000256" key="11">
    <source>
        <dbReference type="ARBA" id="ARBA00081210"/>
    </source>
</evidence>
<keyword evidence="6 12" id="KW-0479">Metal-binding</keyword>
<evidence type="ECO:0000256" key="8">
    <source>
        <dbReference type="ARBA" id="ARBA00022842"/>
    </source>
</evidence>
<feature type="binding site" evidence="12">
    <location>
        <begin position="118"/>
        <end position="121"/>
    </location>
    <ligand>
        <name>substrate</name>
    </ligand>
</feature>
<dbReference type="InterPro" id="IPR000146">
    <property type="entry name" value="FBPase_class-1"/>
</dbReference>
<dbReference type="CDD" id="cd00354">
    <property type="entry name" value="FBPase"/>
    <property type="match status" value="1"/>
</dbReference>
<comment type="cofactor">
    <cofactor evidence="12">
        <name>Mg(2+)</name>
        <dbReference type="ChEBI" id="CHEBI:18420"/>
    </cofactor>
    <text evidence="12">Binds 2 magnesium ions per subunit.</text>
</comment>
<dbReference type="EC" id="3.1.3.11" evidence="4 12"/>
<feature type="binding site" evidence="12">
    <location>
        <position position="118"/>
    </location>
    <ligand>
        <name>Mg(2+)</name>
        <dbReference type="ChEBI" id="CHEBI:18420"/>
        <label>2</label>
    </ligand>
</feature>
<comment type="pathway">
    <text evidence="2">Carbohydrate biosynthesis; Calvin cycle.</text>
</comment>
<feature type="binding site" evidence="12">
    <location>
        <position position="115"/>
    </location>
    <ligand>
        <name>Mg(2+)</name>
        <dbReference type="ChEBI" id="CHEBI:18420"/>
        <label>2</label>
    </ligand>
</feature>
<dbReference type="InterPro" id="IPR044015">
    <property type="entry name" value="FBPase_C_dom"/>
</dbReference>
<dbReference type="GO" id="GO:0006000">
    <property type="term" value="P:fructose metabolic process"/>
    <property type="evidence" value="ECO:0007669"/>
    <property type="project" value="TreeGrafter"/>
</dbReference>
<dbReference type="InterPro" id="IPR033391">
    <property type="entry name" value="FBPase_N"/>
</dbReference>
<dbReference type="GO" id="GO:0006002">
    <property type="term" value="P:fructose 6-phosphate metabolic process"/>
    <property type="evidence" value="ECO:0007669"/>
    <property type="project" value="TreeGrafter"/>
</dbReference>
<evidence type="ECO:0000256" key="1">
    <source>
        <dbReference type="ARBA" id="ARBA00001273"/>
    </source>
</evidence>
<dbReference type="PIRSF" id="PIRSF000904">
    <property type="entry name" value="FBPtase_SBPase"/>
    <property type="match status" value="1"/>
</dbReference>
<dbReference type="GO" id="GO:0005986">
    <property type="term" value="P:sucrose biosynthetic process"/>
    <property type="evidence" value="ECO:0007669"/>
    <property type="project" value="TreeGrafter"/>
</dbReference>
<evidence type="ECO:0000256" key="6">
    <source>
        <dbReference type="ARBA" id="ARBA00022723"/>
    </source>
</evidence>
<dbReference type="PRINTS" id="PR00115">
    <property type="entry name" value="F16BPHPHTASE"/>
</dbReference>
<dbReference type="Pfam" id="PF18913">
    <property type="entry name" value="FBPase_C"/>
    <property type="match status" value="1"/>
</dbReference>
<evidence type="ECO:0000256" key="3">
    <source>
        <dbReference type="ARBA" id="ARBA00010941"/>
    </source>
</evidence>
<dbReference type="GO" id="GO:0042132">
    <property type="term" value="F:fructose 1,6-bisphosphate 1-phosphatase activity"/>
    <property type="evidence" value="ECO:0007669"/>
    <property type="project" value="UniProtKB-UniRule"/>
</dbReference>
<feature type="domain" description="Fructose-1-6-bisphosphatase class 1 C-terminal" evidence="15">
    <location>
        <begin position="202"/>
        <end position="329"/>
    </location>
</feature>
<protein>
    <recommendedName>
        <fullName evidence="10 12">Fructose-1,6-bisphosphatase class 1</fullName>
        <shortName evidence="12">FBPase class 1</shortName>
        <ecNumber evidence="4 12">3.1.3.11</ecNumber>
    </recommendedName>
    <alternativeName>
        <fullName evidence="11 12">D-fructose-1,6-bisphosphate 1-phosphohydrolase class 1</fullName>
    </alternativeName>
</protein>
<keyword evidence="7 12" id="KW-0378">Hydrolase</keyword>
<evidence type="ECO:0000256" key="7">
    <source>
        <dbReference type="ARBA" id="ARBA00022801"/>
    </source>
</evidence>
<keyword evidence="9 12" id="KW-0119">Carbohydrate metabolism</keyword>
<dbReference type="GO" id="GO:0006094">
    <property type="term" value="P:gluconeogenesis"/>
    <property type="evidence" value="ECO:0007669"/>
    <property type="project" value="UniProtKB-UniRule"/>
</dbReference>
<feature type="binding site" evidence="12">
    <location>
        <position position="115"/>
    </location>
    <ligand>
        <name>Mg(2+)</name>
        <dbReference type="ChEBI" id="CHEBI:18420"/>
        <label>1</label>
    </ligand>
</feature>
<keyword evidence="5 12" id="KW-0963">Cytoplasm</keyword>
<feature type="binding site" evidence="12">
    <location>
        <position position="242"/>
    </location>
    <ligand>
        <name>substrate</name>
    </ligand>
</feature>
<dbReference type="PROSITE" id="PS00124">
    <property type="entry name" value="FBPASE"/>
    <property type="match status" value="1"/>
</dbReference>
<reference evidence="16 17" key="1">
    <citation type="submission" date="2014-06" db="EMBL/GenBank/DDBJ databases">
        <title>Genome sequence of the intracellular symbiont Blattabacterium cuenoti, strain STAT from the wood feeding cockroach Salganea taiwanensis taiwanensis.</title>
        <authorList>
            <person name="Kinjo Y."/>
            <person name="Ohkuma M."/>
            <person name="Tokuda G."/>
        </authorList>
    </citation>
    <scope>NUCLEOTIDE SEQUENCE [LARGE SCALE GENOMIC DNA]</scope>
    <source>
        <strain evidence="16 17">STAT</strain>
    </source>
</reference>
<dbReference type="Pfam" id="PF00316">
    <property type="entry name" value="FBPase"/>
    <property type="match status" value="1"/>
</dbReference>
<dbReference type="OrthoDB" id="9806756at2"/>
<dbReference type="HAMAP" id="MF_01855">
    <property type="entry name" value="FBPase_class1"/>
    <property type="match status" value="1"/>
</dbReference>
<dbReference type="NCBIfam" id="NF006778">
    <property type="entry name" value="PRK09293.1-1"/>
    <property type="match status" value="1"/>
</dbReference>
<evidence type="ECO:0000256" key="9">
    <source>
        <dbReference type="ARBA" id="ARBA00023277"/>
    </source>
</evidence>
<evidence type="ECO:0000256" key="12">
    <source>
        <dbReference type="HAMAP-Rule" id="MF_01855"/>
    </source>
</evidence>
<evidence type="ECO:0000256" key="2">
    <source>
        <dbReference type="ARBA" id="ARBA00005215"/>
    </source>
</evidence>
<dbReference type="Proteomes" id="UP000263619">
    <property type="component" value="Chromosome"/>
</dbReference>
<dbReference type="SUPFAM" id="SSF56655">
    <property type="entry name" value="Carbohydrate phosphatase"/>
    <property type="match status" value="1"/>
</dbReference>
<dbReference type="FunFam" id="3.40.190.80:FF:000001">
    <property type="entry name" value="Fructose-1,6-bisphosphatase class 1"/>
    <property type="match status" value="1"/>
</dbReference>
<evidence type="ECO:0000313" key="16">
    <source>
        <dbReference type="EMBL" id="BBA17067.1"/>
    </source>
</evidence>
<evidence type="ECO:0000256" key="5">
    <source>
        <dbReference type="ARBA" id="ARBA00022490"/>
    </source>
</evidence>
<name>A0A224AB34_9FLAO</name>
<feature type="binding site" evidence="12">
    <location>
        <position position="117"/>
    </location>
    <ligand>
        <name>Mg(2+)</name>
        <dbReference type="ChEBI" id="CHEBI:18420"/>
        <label>1</label>
    </ligand>
</feature>
<keyword evidence="8 12" id="KW-0460">Magnesium</keyword>
<evidence type="ECO:0000259" key="15">
    <source>
        <dbReference type="Pfam" id="PF18913"/>
    </source>
</evidence>
<dbReference type="InterPro" id="IPR020548">
    <property type="entry name" value="Fructose_bisphosphatase_AS"/>
</dbReference>
<comment type="similarity">
    <text evidence="3 12 13">Belongs to the FBPase class 1 family.</text>
</comment>
<comment type="subunit">
    <text evidence="12">Homotetramer.</text>
</comment>
<dbReference type="GO" id="GO:0005829">
    <property type="term" value="C:cytosol"/>
    <property type="evidence" value="ECO:0007669"/>
    <property type="project" value="TreeGrafter"/>
</dbReference>
<dbReference type="InterPro" id="IPR028343">
    <property type="entry name" value="FBPtase"/>
</dbReference>
<comment type="catalytic activity">
    <reaction evidence="1 12">
        <text>beta-D-fructose 1,6-bisphosphate + H2O = beta-D-fructose 6-phosphate + phosphate</text>
        <dbReference type="Rhea" id="RHEA:11064"/>
        <dbReference type="ChEBI" id="CHEBI:15377"/>
        <dbReference type="ChEBI" id="CHEBI:32966"/>
        <dbReference type="ChEBI" id="CHEBI:43474"/>
        <dbReference type="ChEBI" id="CHEBI:57634"/>
        <dbReference type="EC" id="3.1.3.11"/>
    </reaction>
</comment>
<accession>A0A224AB34</accession>
<feature type="binding site" evidence="12">
    <location>
        <position position="211"/>
    </location>
    <ligand>
        <name>substrate</name>
    </ligand>
</feature>